<sequence length="326" mass="37033">MKYLKVLILALVCWSCNAQTDNSNLLISKTKFTNYAKLPFYKKLTTTNNGTTVWKDQYKYLDSIDIYSIKYKSDNLIVTGLMVTPKATGKYPSIIFNRGGNQDFGKLVMGHAIYTFGELAKEGYVVIASNYRGNGGSEGKEEFGGKDVNDVINLIDVLKEVEQADTDNIGMYGWSRGGMMTYRALTQTNKIKAAVVGGAISDQFESLKDRPKMETGVLAQLVPNYYDNKEAELTKRSAVKWADQFPKDTPILLLHGTSDWRVKPEHSLKMALEFEKHRIPYRLIMFEGGDHGITEHKDEVNQQVLNWFNKYLKHNQPLPNMEYHGK</sequence>
<feature type="domain" description="Peptidase S9 prolyl oligopeptidase catalytic" evidence="3">
    <location>
        <begin position="119"/>
        <end position="314"/>
    </location>
</feature>
<reference evidence="4" key="1">
    <citation type="submission" date="2022-11" db="EMBL/GenBank/DDBJ databases">
        <title>Refractory cell wall polysaccharides provide important carbon source for microbial heterotrophs in the hadal ocean.</title>
        <authorList>
            <person name="Zhu X."/>
        </authorList>
    </citation>
    <scope>NUCLEOTIDE SEQUENCE</scope>
    <source>
        <strain evidence="4">MTRN7</strain>
    </source>
</reference>
<evidence type="ECO:0000256" key="1">
    <source>
        <dbReference type="ARBA" id="ARBA00022801"/>
    </source>
</evidence>
<dbReference type="RefSeq" id="WP_106688362.1">
    <property type="nucleotide sequence ID" value="NZ_CAXQEU010000038.1"/>
</dbReference>
<dbReference type="Proteomes" id="UP001149142">
    <property type="component" value="Unassembled WGS sequence"/>
</dbReference>
<organism evidence="4 5">
    <name type="scientific">Mesoflavibacter profundi</name>
    <dbReference type="NCBI Taxonomy" id="2708110"/>
    <lineage>
        <taxon>Bacteria</taxon>
        <taxon>Pseudomonadati</taxon>
        <taxon>Bacteroidota</taxon>
        <taxon>Flavobacteriia</taxon>
        <taxon>Flavobacteriales</taxon>
        <taxon>Flavobacteriaceae</taxon>
        <taxon>Mesoflavibacter</taxon>
    </lineage>
</organism>
<dbReference type="Pfam" id="PF00326">
    <property type="entry name" value="Peptidase_S9"/>
    <property type="match status" value="1"/>
</dbReference>
<comment type="caution">
    <text evidence="4">The sequence shown here is derived from an EMBL/GenBank/DDBJ whole genome shotgun (WGS) entry which is preliminary data.</text>
</comment>
<dbReference type="SUPFAM" id="SSF53474">
    <property type="entry name" value="alpha/beta-Hydrolases"/>
    <property type="match status" value="1"/>
</dbReference>
<dbReference type="Gene3D" id="3.40.50.1820">
    <property type="entry name" value="alpha/beta hydrolase"/>
    <property type="match status" value="1"/>
</dbReference>
<evidence type="ECO:0000313" key="5">
    <source>
        <dbReference type="Proteomes" id="UP001149142"/>
    </source>
</evidence>
<evidence type="ECO:0000256" key="2">
    <source>
        <dbReference type="SAM" id="SignalP"/>
    </source>
</evidence>
<gene>
    <name evidence="4" type="ORF">OOZ35_01990</name>
</gene>
<dbReference type="InterPro" id="IPR029058">
    <property type="entry name" value="AB_hydrolase_fold"/>
</dbReference>
<dbReference type="InterPro" id="IPR001375">
    <property type="entry name" value="Peptidase_S9_cat"/>
</dbReference>
<keyword evidence="1" id="KW-0378">Hydrolase</keyword>
<dbReference type="PANTHER" id="PTHR42776:SF27">
    <property type="entry name" value="DIPEPTIDYL PEPTIDASE FAMILY MEMBER 6"/>
    <property type="match status" value="1"/>
</dbReference>
<feature type="chain" id="PRO_5047451807" evidence="2">
    <location>
        <begin position="19"/>
        <end position="326"/>
    </location>
</feature>
<name>A0ABT4RWY2_9FLAO</name>
<keyword evidence="5" id="KW-1185">Reference proteome</keyword>
<proteinExistence type="predicted"/>
<evidence type="ECO:0000259" key="3">
    <source>
        <dbReference type="Pfam" id="PF00326"/>
    </source>
</evidence>
<accession>A0ABT4RWY2</accession>
<dbReference type="EMBL" id="JAPFGC010000002">
    <property type="protein sequence ID" value="MDA0176255.1"/>
    <property type="molecule type" value="Genomic_DNA"/>
</dbReference>
<keyword evidence="2" id="KW-0732">Signal</keyword>
<protein>
    <submittedName>
        <fullName evidence="4">Prolyl oligopeptidase family serine peptidase</fullName>
    </submittedName>
</protein>
<feature type="signal peptide" evidence="2">
    <location>
        <begin position="1"/>
        <end position="18"/>
    </location>
</feature>
<evidence type="ECO:0000313" key="4">
    <source>
        <dbReference type="EMBL" id="MDA0176255.1"/>
    </source>
</evidence>
<dbReference type="PANTHER" id="PTHR42776">
    <property type="entry name" value="SERINE PEPTIDASE S9 FAMILY MEMBER"/>
    <property type="match status" value="1"/>
</dbReference>